<proteinExistence type="predicted"/>
<keyword evidence="1" id="KW-1133">Transmembrane helix</keyword>
<dbReference type="PANTHER" id="PTHR12521">
    <property type="entry name" value="PROTEIN C6ORF130"/>
    <property type="match status" value="1"/>
</dbReference>
<keyword evidence="3" id="KW-1185">Reference proteome</keyword>
<feature type="transmembrane region" description="Helical" evidence="1">
    <location>
        <begin position="76"/>
        <end position="97"/>
    </location>
</feature>
<dbReference type="InterPro" id="IPR050892">
    <property type="entry name" value="ADP-ribose_metab_enzymes"/>
</dbReference>
<evidence type="ECO:0000313" key="3">
    <source>
        <dbReference type="Proteomes" id="UP000265080"/>
    </source>
</evidence>
<dbReference type="Gene3D" id="3.40.220.10">
    <property type="entry name" value="Leucine Aminopeptidase, subunit E, domain 1"/>
    <property type="match status" value="1"/>
</dbReference>
<reference evidence="2" key="3">
    <citation type="submission" date="2025-09" db="UniProtKB">
        <authorList>
            <consortium name="Ensembl"/>
        </authorList>
    </citation>
    <scope>IDENTIFICATION</scope>
</reference>
<dbReference type="Proteomes" id="UP000265080">
    <property type="component" value="Chromosome 14"/>
</dbReference>
<dbReference type="PANTHER" id="PTHR12521:SF0">
    <property type="entry name" value="ADP-RIBOSE GLYCOHYDROLASE OARD1"/>
    <property type="match status" value="1"/>
</dbReference>
<reference evidence="2 3" key="1">
    <citation type="submission" date="2018-03" db="EMBL/GenBank/DDBJ databases">
        <title>Finding Nemo's genes: A chromosome-scale reference assembly of the genome of the orange clownfish Amphiprion percula.</title>
        <authorList>
            <person name="Lehmann R."/>
        </authorList>
    </citation>
    <scope>NUCLEOTIDE SEQUENCE</scope>
</reference>
<dbReference type="OMA" id="YTHYLIT"/>
<organism evidence="2 3">
    <name type="scientific">Amphiprion percula</name>
    <name type="common">Orange clownfish</name>
    <name type="synonym">Lutjanus percula</name>
    <dbReference type="NCBI Taxonomy" id="161767"/>
    <lineage>
        <taxon>Eukaryota</taxon>
        <taxon>Metazoa</taxon>
        <taxon>Chordata</taxon>
        <taxon>Craniata</taxon>
        <taxon>Vertebrata</taxon>
        <taxon>Euteleostomi</taxon>
        <taxon>Actinopterygii</taxon>
        <taxon>Neopterygii</taxon>
        <taxon>Teleostei</taxon>
        <taxon>Neoteleostei</taxon>
        <taxon>Acanthomorphata</taxon>
        <taxon>Ovalentaria</taxon>
        <taxon>Pomacentridae</taxon>
        <taxon>Amphiprion</taxon>
    </lineage>
</organism>
<evidence type="ECO:0000313" key="2">
    <source>
        <dbReference type="Ensembl" id="ENSAPEP00000003486.1"/>
    </source>
</evidence>
<reference evidence="2" key="2">
    <citation type="submission" date="2025-08" db="UniProtKB">
        <authorList>
            <consortium name="Ensembl"/>
        </authorList>
    </citation>
    <scope>IDENTIFICATION</scope>
</reference>
<dbReference type="GO" id="GO:0140291">
    <property type="term" value="P:peptidyl-glutamate ADP-deribosylation"/>
    <property type="evidence" value="ECO:0007669"/>
    <property type="project" value="TreeGrafter"/>
</dbReference>
<dbReference type="InterPro" id="IPR043472">
    <property type="entry name" value="Macro_dom-like"/>
</dbReference>
<dbReference type="AlphaFoldDB" id="A0A3P8RTM2"/>
<keyword evidence="1" id="KW-0812">Transmembrane</keyword>
<keyword evidence="1" id="KW-0472">Membrane</keyword>
<name>A0A3P8RTM2_AMPPE</name>
<dbReference type="Ensembl" id="ENSAPET00000003568.1">
    <property type="protein sequence ID" value="ENSAPEP00000003486.1"/>
    <property type="gene ID" value="ENSAPEG00000002521.1"/>
</dbReference>
<evidence type="ECO:0000256" key="1">
    <source>
        <dbReference type="SAM" id="Phobius"/>
    </source>
</evidence>
<dbReference type="SUPFAM" id="SSF52949">
    <property type="entry name" value="Macro domain-like"/>
    <property type="match status" value="1"/>
</dbReference>
<protein>
    <submittedName>
        <fullName evidence="2">Uncharacterized protein</fullName>
    </submittedName>
</protein>
<dbReference type="GeneTree" id="ENSGT00940000178000"/>
<sequence length="101" mass="11838">MSCSAFLQKQFLQDCAVLLREDHFIYYLVTKQRAFHKPTYNSLLHSLEDMRSHCIWNGVHKLSMPRIGCGLDQLEWILSLIFYIFMDTGITITAFLGQQHL</sequence>
<accession>A0A3P8RTM2</accession>